<name>A0A4Z2IRF1_9TELE</name>
<feature type="chain" id="PRO_5021458484" evidence="1">
    <location>
        <begin position="23"/>
        <end position="125"/>
    </location>
</feature>
<feature type="signal peptide" evidence="1">
    <location>
        <begin position="1"/>
        <end position="22"/>
    </location>
</feature>
<comment type="caution">
    <text evidence="2">The sequence shown here is derived from an EMBL/GenBank/DDBJ whole genome shotgun (WGS) entry which is preliminary data.</text>
</comment>
<dbReference type="AlphaFoldDB" id="A0A4Z2IRF1"/>
<dbReference type="Proteomes" id="UP000314294">
    <property type="component" value="Unassembled WGS sequence"/>
</dbReference>
<gene>
    <name evidence="2" type="ORF">EYF80_009849</name>
</gene>
<evidence type="ECO:0000256" key="1">
    <source>
        <dbReference type="SAM" id="SignalP"/>
    </source>
</evidence>
<organism evidence="2 3">
    <name type="scientific">Liparis tanakae</name>
    <name type="common">Tanaka's snailfish</name>
    <dbReference type="NCBI Taxonomy" id="230148"/>
    <lineage>
        <taxon>Eukaryota</taxon>
        <taxon>Metazoa</taxon>
        <taxon>Chordata</taxon>
        <taxon>Craniata</taxon>
        <taxon>Vertebrata</taxon>
        <taxon>Euteleostomi</taxon>
        <taxon>Actinopterygii</taxon>
        <taxon>Neopterygii</taxon>
        <taxon>Teleostei</taxon>
        <taxon>Neoteleostei</taxon>
        <taxon>Acanthomorphata</taxon>
        <taxon>Eupercaria</taxon>
        <taxon>Perciformes</taxon>
        <taxon>Cottioidei</taxon>
        <taxon>Cottales</taxon>
        <taxon>Liparidae</taxon>
        <taxon>Liparis</taxon>
    </lineage>
</organism>
<accession>A0A4Z2IRF1</accession>
<reference evidence="2 3" key="1">
    <citation type="submission" date="2019-03" db="EMBL/GenBank/DDBJ databases">
        <title>First draft genome of Liparis tanakae, snailfish: a comprehensive survey of snailfish specific genes.</title>
        <authorList>
            <person name="Kim W."/>
            <person name="Song I."/>
            <person name="Jeong J.-H."/>
            <person name="Kim D."/>
            <person name="Kim S."/>
            <person name="Ryu S."/>
            <person name="Song J.Y."/>
            <person name="Lee S.K."/>
        </authorList>
    </citation>
    <scope>NUCLEOTIDE SEQUENCE [LARGE SCALE GENOMIC DNA]</scope>
    <source>
        <tissue evidence="2">Muscle</tissue>
    </source>
</reference>
<keyword evidence="1" id="KW-0732">Signal</keyword>
<dbReference type="EMBL" id="SRLO01000060">
    <property type="protein sequence ID" value="TNN79812.1"/>
    <property type="molecule type" value="Genomic_DNA"/>
</dbReference>
<evidence type="ECO:0000313" key="3">
    <source>
        <dbReference type="Proteomes" id="UP000314294"/>
    </source>
</evidence>
<sequence>MKYTNLCMHICWLWLGWEGWCGTDFHSLWNPSSDKTVKELGKVCSSRGDGLVSGQVIARSQKNDHIGSSVDGGISDLHQQVASTGTRNRQETDRKICWGVHNPIRKASQMRSPYYKYKLTQKGHF</sequence>
<keyword evidence="3" id="KW-1185">Reference proteome</keyword>
<evidence type="ECO:0000313" key="2">
    <source>
        <dbReference type="EMBL" id="TNN79812.1"/>
    </source>
</evidence>
<proteinExistence type="predicted"/>
<protein>
    <submittedName>
        <fullName evidence="2">Uncharacterized protein</fullName>
    </submittedName>
</protein>